<organism evidence="1 2">
    <name type="scientific">Pseudomonas amygdali pv. mori str. 301020</name>
    <dbReference type="NCBI Taxonomy" id="629261"/>
    <lineage>
        <taxon>Bacteria</taxon>
        <taxon>Pseudomonadati</taxon>
        <taxon>Pseudomonadota</taxon>
        <taxon>Gammaproteobacteria</taxon>
        <taxon>Pseudomonadales</taxon>
        <taxon>Pseudomonadaceae</taxon>
        <taxon>Pseudomonas</taxon>
        <taxon>Pseudomonas amygdali</taxon>
    </lineage>
</organism>
<gene>
    <name evidence="1" type="ORF">PSYMO_30123</name>
</gene>
<dbReference type="Proteomes" id="UP000003465">
    <property type="component" value="Unassembled WGS sequence"/>
</dbReference>
<reference evidence="1 2" key="1">
    <citation type="journal article" date="2011" name="PLoS Pathog.">
        <title>Dynamic evolution of pathogenicity revealed by sequencing and comparative genomics of 19 Pseudomonas syringae isolates.</title>
        <authorList>
            <person name="Baltrus D.A."/>
            <person name="Nishimura M.T."/>
            <person name="Romanchuk A."/>
            <person name="Chang J.H."/>
            <person name="Mukhtar M.S."/>
            <person name="Cherkis K."/>
            <person name="Roach J."/>
            <person name="Grant S.R."/>
            <person name="Jones C.D."/>
            <person name="Dangl J.L."/>
        </authorList>
    </citation>
    <scope>NUCLEOTIDE SEQUENCE [LARGE SCALE GENOMIC DNA]</scope>
    <source>
        <strain evidence="1 2">301020</strain>
    </source>
</reference>
<dbReference type="AlphaFoldDB" id="A0A656GI28"/>
<proteinExistence type="predicted"/>
<protein>
    <submittedName>
        <fullName evidence="1">Uncharacterized protein</fullName>
    </submittedName>
</protein>
<name>A0A656GI28_PSEA0</name>
<evidence type="ECO:0000313" key="2">
    <source>
        <dbReference type="Proteomes" id="UP000003465"/>
    </source>
</evidence>
<comment type="caution">
    <text evidence="1">The sequence shown here is derived from an EMBL/GenBank/DDBJ whole genome shotgun (WGS) entry which is preliminary data.</text>
</comment>
<accession>A0A656GI28</accession>
<dbReference type="EMBL" id="AEAG01001342">
    <property type="protein sequence ID" value="EGH25443.1"/>
    <property type="molecule type" value="Genomic_DNA"/>
</dbReference>
<evidence type="ECO:0000313" key="1">
    <source>
        <dbReference type="EMBL" id="EGH25443.1"/>
    </source>
</evidence>
<feature type="non-terminal residue" evidence="1">
    <location>
        <position position="1"/>
    </location>
</feature>
<sequence>CWRSSGGSLVFLGNARGRKGTMRYTDVGHI</sequence>